<dbReference type="PROSITE" id="PS51186">
    <property type="entry name" value="GNAT"/>
    <property type="match status" value="1"/>
</dbReference>
<accession>A0A0Q3TNA3</accession>
<dbReference type="Proteomes" id="UP000051888">
    <property type="component" value="Unassembled WGS sequence"/>
</dbReference>
<evidence type="ECO:0000259" key="1">
    <source>
        <dbReference type="PROSITE" id="PS51186"/>
    </source>
</evidence>
<dbReference type="PANTHER" id="PTHR43792">
    <property type="entry name" value="GNAT FAMILY, PUTATIVE (AFU_ORTHOLOGUE AFUA_3G00765)-RELATED-RELATED"/>
    <property type="match status" value="1"/>
</dbReference>
<dbReference type="InterPro" id="IPR000182">
    <property type="entry name" value="GNAT_dom"/>
</dbReference>
<keyword evidence="3" id="KW-1185">Reference proteome</keyword>
<organism evidence="2 3">
    <name type="scientific">Heyndrickxia shackletonii</name>
    <dbReference type="NCBI Taxonomy" id="157838"/>
    <lineage>
        <taxon>Bacteria</taxon>
        <taxon>Bacillati</taxon>
        <taxon>Bacillota</taxon>
        <taxon>Bacilli</taxon>
        <taxon>Bacillales</taxon>
        <taxon>Bacillaceae</taxon>
        <taxon>Heyndrickxia</taxon>
    </lineage>
</organism>
<dbReference type="CDD" id="cd04301">
    <property type="entry name" value="NAT_SF"/>
    <property type="match status" value="1"/>
</dbReference>
<dbReference type="EMBL" id="LJJC01000004">
    <property type="protein sequence ID" value="KQL55480.1"/>
    <property type="molecule type" value="Genomic_DNA"/>
</dbReference>
<dbReference type="SUPFAM" id="SSF55729">
    <property type="entry name" value="Acyl-CoA N-acyltransferases (Nat)"/>
    <property type="match status" value="1"/>
</dbReference>
<dbReference type="InterPro" id="IPR016181">
    <property type="entry name" value="Acyl_CoA_acyltransferase"/>
</dbReference>
<dbReference type="PANTHER" id="PTHR43792:SF1">
    <property type="entry name" value="N-ACETYLTRANSFERASE DOMAIN-CONTAINING PROTEIN"/>
    <property type="match status" value="1"/>
</dbReference>
<name>A0A0Q3TNA3_9BACI</name>
<dbReference type="PATRIC" id="fig|157838.3.peg.2641"/>
<reference evidence="2 3" key="1">
    <citation type="submission" date="2015-09" db="EMBL/GenBank/DDBJ databases">
        <title>Genome sequencing project for genomic taxonomy and phylogenomics of Bacillus-like bacteria.</title>
        <authorList>
            <person name="Liu B."/>
            <person name="Wang J."/>
            <person name="Zhu Y."/>
            <person name="Liu G."/>
            <person name="Chen Q."/>
            <person name="Chen Z."/>
            <person name="Lan J."/>
            <person name="Che J."/>
            <person name="Ge C."/>
            <person name="Shi H."/>
            <person name="Pan Z."/>
            <person name="Liu X."/>
        </authorList>
    </citation>
    <scope>NUCLEOTIDE SEQUENCE [LARGE SCALE GENOMIC DNA]</scope>
    <source>
        <strain evidence="2 3">LMG 18435</strain>
    </source>
</reference>
<feature type="domain" description="N-acetyltransferase" evidence="1">
    <location>
        <begin position="8"/>
        <end position="172"/>
    </location>
</feature>
<evidence type="ECO:0000313" key="3">
    <source>
        <dbReference type="Proteomes" id="UP000051888"/>
    </source>
</evidence>
<evidence type="ECO:0000313" key="2">
    <source>
        <dbReference type="EMBL" id="KQL55480.1"/>
    </source>
</evidence>
<protein>
    <submittedName>
        <fullName evidence="2">GCN5 family acetyltransferase</fullName>
    </submittedName>
</protein>
<dbReference type="GO" id="GO:0016747">
    <property type="term" value="F:acyltransferase activity, transferring groups other than amino-acyl groups"/>
    <property type="evidence" value="ECO:0007669"/>
    <property type="project" value="InterPro"/>
</dbReference>
<gene>
    <name evidence="2" type="ORF">AN964_11995</name>
</gene>
<dbReference type="AlphaFoldDB" id="A0A0Q3TNA3"/>
<dbReference type="Pfam" id="PF13302">
    <property type="entry name" value="Acetyltransf_3"/>
    <property type="match status" value="1"/>
</dbReference>
<keyword evidence="2" id="KW-0808">Transferase</keyword>
<proteinExistence type="predicted"/>
<dbReference type="STRING" id="157838.AN964_11995"/>
<dbReference type="Gene3D" id="3.40.630.30">
    <property type="match status" value="1"/>
</dbReference>
<dbReference type="InterPro" id="IPR051531">
    <property type="entry name" value="N-acetyltransferase"/>
</dbReference>
<sequence length="174" mass="20685">MKLDGKNVILSRVTPDDLDFICELECNKDIWLFEEYIESDMNVVREKYLQKMNTPYSYDFIVKSTIEGEVKPIGLAQIWCYVEHRKSWEIGFAILPIYQGNGFGYEATKLLIGFAFERLQAHKVVGMCNCNNLKSVKLMERLGMRREGTFQEELFWNNQWHDQHFYSILDREYQ</sequence>
<comment type="caution">
    <text evidence="2">The sequence shown here is derived from an EMBL/GenBank/DDBJ whole genome shotgun (WGS) entry which is preliminary data.</text>
</comment>